<dbReference type="InterPro" id="IPR004361">
    <property type="entry name" value="Glyoxalase_1"/>
</dbReference>
<dbReference type="EMBL" id="CAUYUJ010015083">
    <property type="protein sequence ID" value="CAK0849700.1"/>
    <property type="molecule type" value="Genomic_DNA"/>
</dbReference>
<dbReference type="PANTHER" id="PTHR10374:SF30">
    <property type="entry name" value="LACTOYLGLUTATHIONE LYASE"/>
    <property type="match status" value="1"/>
</dbReference>
<comment type="caution">
    <text evidence="14">The sequence shown here is derived from an EMBL/GenBank/DDBJ whole genome shotgun (WGS) entry which is preliminary data.</text>
</comment>
<evidence type="ECO:0000256" key="7">
    <source>
        <dbReference type="ARBA" id="ARBA00023239"/>
    </source>
</evidence>
<proteinExistence type="inferred from homology"/>
<dbReference type="PROSITE" id="PS00934">
    <property type="entry name" value="GLYOXALASE_I_1"/>
    <property type="match status" value="1"/>
</dbReference>
<protein>
    <recommendedName>
        <fullName evidence="4">lactoylglutathione lyase</fullName>
        <ecNumber evidence="4">4.4.1.5</ecNumber>
    </recommendedName>
    <alternativeName>
        <fullName evidence="9">Aldoketomutase</fullName>
    </alternativeName>
    <alternativeName>
        <fullName evidence="8">Ketone-aldehyde mutase</fullName>
    </alternativeName>
    <alternativeName>
        <fullName evidence="10">Methylglyoxalase</fullName>
    </alternativeName>
    <alternativeName>
        <fullName evidence="11">S-D-lactoylglutathione methylglyoxal lyase</fullName>
    </alternativeName>
</protein>
<organism evidence="14 15">
    <name type="scientific">Prorocentrum cordatum</name>
    <dbReference type="NCBI Taxonomy" id="2364126"/>
    <lineage>
        <taxon>Eukaryota</taxon>
        <taxon>Sar</taxon>
        <taxon>Alveolata</taxon>
        <taxon>Dinophyceae</taxon>
        <taxon>Prorocentrales</taxon>
        <taxon>Prorocentraceae</taxon>
        <taxon>Prorocentrum</taxon>
    </lineage>
</organism>
<evidence type="ECO:0000313" key="14">
    <source>
        <dbReference type="EMBL" id="CAK0849700.1"/>
    </source>
</evidence>
<dbReference type="Gene3D" id="3.10.180.10">
    <property type="entry name" value="2,3-Dihydroxybiphenyl 1,2-Dioxygenase, domain 1"/>
    <property type="match status" value="1"/>
</dbReference>
<evidence type="ECO:0000256" key="4">
    <source>
        <dbReference type="ARBA" id="ARBA00012081"/>
    </source>
</evidence>
<dbReference type="InterPro" id="IPR018146">
    <property type="entry name" value="Glyoxalase_1_CS"/>
</dbReference>
<gene>
    <name evidence="14" type="ORF">PCOR1329_LOCUS42326</name>
</gene>
<evidence type="ECO:0000256" key="6">
    <source>
        <dbReference type="ARBA" id="ARBA00022833"/>
    </source>
</evidence>
<evidence type="ECO:0000256" key="3">
    <source>
        <dbReference type="ARBA" id="ARBA00010363"/>
    </source>
</evidence>
<dbReference type="EC" id="4.4.1.5" evidence="4"/>
<dbReference type="PANTHER" id="PTHR10374">
    <property type="entry name" value="LACTOYLGLUTATHIONE LYASE GLYOXALASE I"/>
    <property type="match status" value="1"/>
</dbReference>
<sequence>MAPSRPAFLAGPALGRPRGPPAGPSWRSAERPETAGAPGSRAPLAAGICSAAALAALAALGAATRAVGRRAADRGGKFDVSKYYAAPKDEAAKDWVMQQTMFRVKDPERSLDFYTEVLGMRLITVGDFPQWGFTVYFVGYPPEKDLGPVPVDDAEKFAYCMQVPGCIELTWNHGSEAEGTERVYNTGNSDAVGSADGSAVKGGFGHIGITVPDVYAACQRFKDMGAEFHKSPNAGGMKGLAFVKDPDGYLVEVLPKGQGFPFPTQQVDCCGVSLDGGGGYQDNSAKAS</sequence>
<accession>A0ABN9TU07</accession>
<evidence type="ECO:0000256" key="10">
    <source>
        <dbReference type="ARBA" id="ARBA00032460"/>
    </source>
</evidence>
<keyword evidence="5" id="KW-0479">Metal-binding</keyword>
<dbReference type="InterPro" id="IPR029068">
    <property type="entry name" value="Glyas_Bleomycin-R_OHBP_Dase"/>
</dbReference>
<dbReference type="Pfam" id="PF00903">
    <property type="entry name" value="Glyoxalase"/>
    <property type="match status" value="1"/>
</dbReference>
<dbReference type="Proteomes" id="UP001189429">
    <property type="component" value="Unassembled WGS sequence"/>
</dbReference>
<keyword evidence="7" id="KW-0456">Lyase</keyword>
<comment type="pathway">
    <text evidence="2">Secondary metabolite metabolism; methylglyoxal degradation; (R)-lactate from methylglyoxal: step 1/2.</text>
</comment>
<dbReference type="NCBIfam" id="TIGR00068">
    <property type="entry name" value="glyox_I"/>
    <property type="match status" value="1"/>
</dbReference>
<evidence type="ECO:0000256" key="8">
    <source>
        <dbReference type="ARBA" id="ARBA00030291"/>
    </source>
</evidence>
<reference evidence="14" key="1">
    <citation type="submission" date="2023-10" db="EMBL/GenBank/DDBJ databases">
        <authorList>
            <person name="Chen Y."/>
            <person name="Shah S."/>
            <person name="Dougan E. K."/>
            <person name="Thang M."/>
            <person name="Chan C."/>
        </authorList>
    </citation>
    <scope>NUCLEOTIDE SEQUENCE [LARGE SCALE GENOMIC DNA]</scope>
</reference>
<dbReference type="PROSITE" id="PS51819">
    <property type="entry name" value="VOC"/>
    <property type="match status" value="1"/>
</dbReference>
<comment type="cofactor">
    <cofactor evidence="1">
        <name>Zn(2+)</name>
        <dbReference type="ChEBI" id="CHEBI:29105"/>
    </cofactor>
</comment>
<evidence type="ECO:0000256" key="12">
    <source>
        <dbReference type="SAM" id="MobiDB-lite"/>
    </source>
</evidence>
<keyword evidence="15" id="KW-1185">Reference proteome</keyword>
<dbReference type="InterPro" id="IPR037523">
    <property type="entry name" value="VOC_core"/>
</dbReference>
<name>A0ABN9TU07_9DINO</name>
<evidence type="ECO:0000256" key="1">
    <source>
        <dbReference type="ARBA" id="ARBA00001947"/>
    </source>
</evidence>
<keyword evidence="6" id="KW-0862">Zinc</keyword>
<evidence type="ECO:0000313" key="15">
    <source>
        <dbReference type="Proteomes" id="UP001189429"/>
    </source>
</evidence>
<feature type="domain" description="VOC" evidence="13">
    <location>
        <begin position="96"/>
        <end position="256"/>
    </location>
</feature>
<dbReference type="SUPFAM" id="SSF54593">
    <property type="entry name" value="Glyoxalase/Bleomycin resistance protein/Dihydroxybiphenyl dioxygenase"/>
    <property type="match status" value="1"/>
</dbReference>
<comment type="similarity">
    <text evidence="3">Belongs to the glyoxalase I family.</text>
</comment>
<evidence type="ECO:0000256" key="5">
    <source>
        <dbReference type="ARBA" id="ARBA00022723"/>
    </source>
</evidence>
<dbReference type="InterPro" id="IPR004360">
    <property type="entry name" value="Glyas_Fos-R_dOase_dom"/>
</dbReference>
<evidence type="ECO:0000256" key="9">
    <source>
        <dbReference type="ARBA" id="ARBA00030892"/>
    </source>
</evidence>
<evidence type="ECO:0000259" key="13">
    <source>
        <dbReference type="PROSITE" id="PS51819"/>
    </source>
</evidence>
<evidence type="ECO:0000256" key="2">
    <source>
        <dbReference type="ARBA" id="ARBA00005008"/>
    </source>
</evidence>
<evidence type="ECO:0000256" key="11">
    <source>
        <dbReference type="ARBA" id="ARBA00033298"/>
    </source>
</evidence>
<feature type="region of interest" description="Disordered" evidence="12">
    <location>
        <begin position="1"/>
        <end position="39"/>
    </location>
</feature>
<dbReference type="CDD" id="cd07233">
    <property type="entry name" value="GlxI_Zn"/>
    <property type="match status" value="1"/>
</dbReference>